<evidence type="ECO:0000313" key="2">
    <source>
        <dbReference type="EMBL" id="MFC3022827.1"/>
    </source>
</evidence>
<dbReference type="RefSeq" id="WP_123016016.1">
    <property type="nucleotide sequence ID" value="NZ_AP024911.1"/>
</dbReference>
<keyword evidence="1" id="KW-1133">Transmembrane helix</keyword>
<feature type="transmembrane region" description="Helical" evidence="1">
    <location>
        <begin position="48"/>
        <end position="70"/>
    </location>
</feature>
<protein>
    <submittedName>
        <fullName evidence="2">Uncharacterized protein</fullName>
    </submittedName>
</protein>
<reference evidence="3" key="1">
    <citation type="journal article" date="2019" name="Int. J. Syst. Evol. Microbiol.">
        <title>The Global Catalogue of Microorganisms (GCM) 10K type strain sequencing project: providing services to taxonomists for standard genome sequencing and annotation.</title>
        <authorList>
            <consortium name="The Broad Institute Genomics Platform"/>
            <consortium name="The Broad Institute Genome Sequencing Center for Infectious Disease"/>
            <person name="Wu L."/>
            <person name="Ma J."/>
        </authorList>
    </citation>
    <scope>NUCLEOTIDE SEQUENCE [LARGE SCALE GENOMIC DNA]</scope>
    <source>
        <strain evidence="3">KCTC 62784</strain>
    </source>
</reference>
<evidence type="ECO:0000256" key="1">
    <source>
        <dbReference type="SAM" id="Phobius"/>
    </source>
</evidence>
<accession>A0ABV7C470</accession>
<comment type="caution">
    <text evidence="2">The sequence shown here is derived from an EMBL/GenBank/DDBJ whole genome shotgun (WGS) entry which is preliminary data.</text>
</comment>
<dbReference type="Proteomes" id="UP001595384">
    <property type="component" value="Unassembled WGS sequence"/>
</dbReference>
<proteinExistence type="predicted"/>
<keyword evidence="3" id="KW-1185">Reference proteome</keyword>
<keyword evidence="1" id="KW-0812">Transmembrane</keyword>
<name>A0ABV7C470_9VIBR</name>
<gene>
    <name evidence="2" type="ORF">ACFODT_03155</name>
</gene>
<keyword evidence="1" id="KW-0472">Membrane</keyword>
<sequence length="265" mass="29989">MAFKRTGLFWFIVFLIPVFAIILAGICGNEIGIYSIGDKARLYIEGSFIYSLVVSVSTSLLAAGVVYLFIDKKLRELLSHDEVITVVLKTKHGDTKECPPISRKDFCRQEVLGYLGMLGGSERFSLNYMKKKEFGKRILEIQRGKGNDVLTIACTDEEFKQFDPDYLENDDITVVLQSDSSPDNKVTCPAIPRKNFCRSEVLAYIQMVSKNKCTETQGFDIASLKTPKFGKDLLKVTKTKGQQKFIVDCTDKEMEQFDDCCMKEK</sequence>
<feature type="transmembrane region" description="Helical" evidence="1">
    <location>
        <begin position="7"/>
        <end position="36"/>
    </location>
</feature>
<organism evidence="2 3">
    <name type="scientific">Vibrio zhugei</name>
    <dbReference type="NCBI Taxonomy" id="2479546"/>
    <lineage>
        <taxon>Bacteria</taxon>
        <taxon>Pseudomonadati</taxon>
        <taxon>Pseudomonadota</taxon>
        <taxon>Gammaproteobacteria</taxon>
        <taxon>Vibrionales</taxon>
        <taxon>Vibrionaceae</taxon>
        <taxon>Vibrio</taxon>
    </lineage>
</organism>
<evidence type="ECO:0000313" key="3">
    <source>
        <dbReference type="Proteomes" id="UP001595384"/>
    </source>
</evidence>
<dbReference type="EMBL" id="JBHRSE010000024">
    <property type="protein sequence ID" value="MFC3022827.1"/>
    <property type="molecule type" value="Genomic_DNA"/>
</dbReference>